<feature type="repeat" description="PPR" evidence="4">
    <location>
        <begin position="282"/>
        <end position="316"/>
    </location>
</feature>
<evidence type="ECO:0000313" key="9">
    <source>
        <dbReference type="Proteomes" id="UP001209540"/>
    </source>
</evidence>
<dbReference type="EMBL" id="JAIXMP010000042">
    <property type="protein sequence ID" value="KAI9247425.1"/>
    <property type="molecule type" value="Genomic_DNA"/>
</dbReference>
<gene>
    <name evidence="8" type="ORF">BDA99DRAFT_548986</name>
</gene>
<accession>A0AAD5JPD9</accession>
<dbReference type="SUPFAM" id="SSF48452">
    <property type="entry name" value="TPR-like"/>
    <property type="match status" value="1"/>
</dbReference>
<dbReference type="Proteomes" id="UP001209540">
    <property type="component" value="Unassembled WGS sequence"/>
</dbReference>
<comment type="similarity">
    <text evidence="2 5">Belongs to the RPF2 family.</text>
</comment>
<dbReference type="PROSITE" id="PS51375">
    <property type="entry name" value="PPR"/>
    <property type="match status" value="4"/>
</dbReference>
<feature type="repeat" description="PPR" evidence="4">
    <location>
        <begin position="210"/>
        <end position="244"/>
    </location>
</feature>
<name>A0AAD5JPD9_9FUNG</name>
<evidence type="ECO:0000259" key="7">
    <source>
        <dbReference type="PROSITE" id="PS50833"/>
    </source>
</evidence>
<evidence type="ECO:0000256" key="6">
    <source>
        <dbReference type="SAM" id="MobiDB-lite"/>
    </source>
</evidence>
<feature type="repeat" description="PPR" evidence="4">
    <location>
        <begin position="107"/>
        <end position="141"/>
    </location>
</feature>
<keyword evidence="9" id="KW-1185">Reference proteome</keyword>
<dbReference type="Pfam" id="PF04427">
    <property type="entry name" value="Brix"/>
    <property type="match status" value="1"/>
</dbReference>
<dbReference type="GO" id="GO:0019843">
    <property type="term" value="F:rRNA binding"/>
    <property type="evidence" value="ECO:0007669"/>
    <property type="project" value="UniProtKB-UniRule"/>
</dbReference>
<dbReference type="GO" id="GO:0005730">
    <property type="term" value="C:nucleolus"/>
    <property type="evidence" value="ECO:0007669"/>
    <property type="project" value="UniProtKB-SubCell"/>
</dbReference>
<dbReference type="GO" id="GO:0000463">
    <property type="term" value="P:maturation of LSU-rRNA from tricistronic rRNA transcript (SSU-rRNA, 5.8S rRNA, LSU-rRNA)"/>
    <property type="evidence" value="ECO:0007669"/>
    <property type="project" value="TreeGrafter"/>
</dbReference>
<proteinExistence type="inferred from homology"/>
<reference evidence="8" key="1">
    <citation type="journal article" date="2022" name="IScience">
        <title>Evolution of zygomycete secretomes and the origins of terrestrial fungal ecologies.</title>
        <authorList>
            <person name="Chang Y."/>
            <person name="Wang Y."/>
            <person name="Mondo S."/>
            <person name="Ahrendt S."/>
            <person name="Andreopoulos W."/>
            <person name="Barry K."/>
            <person name="Beard J."/>
            <person name="Benny G.L."/>
            <person name="Blankenship S."/>
            <person name="Bonito G."/>
            <person name="Cuomo C."/>
            <person name="Desiro A."/>
            <person name="Gervers K.A."/>
            <person name="Hundley H."/>
            <person name="Kuo A."/>
            <person name="LaButti K."/>
            <person name="Lang B.F."/>
            <person name="Lipzen A."/>
            <person name="O'Donnell K."/>
            <person name="Pangilinan J."/>
            <person name="Reynolds N."/>
            <person name="Sandor L."/>
            <person name="Smith M.E."/>
            <person name="Tsang A."/>
            <person name="Grigoriev I.V."/>
            <person name="Stajich J.E."/>
            <person name="Spatafora J.W."/>
        </authorList>
    </citation>
    <scope>NUCLEOTIDE SEQUENCE</scope>
    <source>
        <strain evidence="8">RSA 2281</strain>
    </source>
</reference>
<feature type="region of interest" description="Disordered" evidence="6">
    <location>
        <begin position="741"/>
        <end position="777"/>
    </location>
</feature>
<keyword evidence="3 5" id="KW-0539">Nucleus</keyword>
<dbReference type="SMART" id="SM00879">
    <property type="entry name" value="Brix"/>
    <property type="match status" value="1"/>
</dbReference>
<comment type="subcellular location">
    <subcellularLocation>
        <location evidence="1 5">Nucleus</location>
        <location evidence="1 5">Nucleolus</location>
    </subcellularLocation>
</comment>
<evidence type="ECO:0000313" key="8">
    <source>
        <dbReference type="EMBL" id="KAI9247425.1"/>
    </source>
</evidence>
<dbReference type="InterPro" id="IPR002885">
    <property type="entry name" value="PPR_rpt"/>
</dbReference>
<dbReference type="InterPro" id="IPR039770">
    <property type="entry name" value="Rpf2"/>
</dbReference>
<dbReference type="NCBIfam" id="TIGR00756">
    <property type="entry name" value="PPR"/>
    <property type="match status" value="3"/>
</dbReference>
<comment type="caution">
    <text evidence="8">The sequence shown here is derived from an EMBL/GenBank/DDBJ whole genome shotgun (WGS) entry which is preliminary data.</text>
</comment>
<dbReference type="PANTHER" id="PTHR12728">
    <property type="entry name" value="BRIX DOMAIN CONTAINING PROTEIN"/>
    <property type="match status" value="1"/>
</dbReference>
<protein>
    <recommendedName>
        <fullName evidence="5">Ribosome production factor 2 homolog</fullName>
    </recommendedName>
    <alternativeName>
        <fullName evidence="5">Ribosome biogenesis protein RPF2 homolog</fullName>
    </alternativeName>
</protein>
<feature type="domain" description="Brix" evidence="7">
    <location>
        <begin position="514"/>
        <end position="721"/>
    </location>
</feature>
<dbReference type="Gene3D" id="1.25.40.10">
    <property type="entry name" value="Tetratricopeptide repeat domain"/>
    <property type="match status" value="4"/>
</dbReference>
<reference evidence="8" key="2">
    <citation type="submission" date="2023-02" db="EMBL/GenBank/DDBJ databases">
        <authorList>
            <consortium name="DOE Joint Genome Institute"/>
            <person name="Mondo S.J."/>
            <person name="Chang Y."/>
            <person name="Wang Y."/>
            <person name="Ahrendt S."/>
            <person name="Andreopoulos W."/>
            <person name="Barry K."/>
            <person name="Beard J."/>
            <person name="Benny G.L."/>
            <person name="Blankenship S."/>
            <person name="Bonito G."/>
            <person name="Cuomo C."/>
            <person name="Desiro A."/>
            <person name="Gervers K.A."/>
            <person name="Hundley H."/>
            <person name="Kuo A."/>
            <person name="LaButti K."/>
            <person name="Lang B.F."/>
            <person name="Lipzen A."/>
            <person name="O'Donnell K."/>
            <person name="Pangilinan J."/>
            <person name="Reynolds N."/>
            <person name="Sandor L."/>
            <person name="Smith M.W."/>
            <person name="Tsang A."/>
            <person name="Grigoriev I.V."/>
            <person name="Stajich J.E."/>
            <person name="Spatafora J.W."/>
        </authorList>
    </citation>
    <scope>NUCLEOTIDE SEQUENCE</scope>
    <source>
        <strain evidence="8">RSA 2281</strain>
    </source>
</reference>
<evidence type="ECO:0000256" key="3">
    <source>
        <dbReference type="ARBA" id="ARBA00023242"/>
    </source>
</evidence>
<dbReference type="Pfam" id="PF13041">
    <property type="entry name" value="PPR_2"/>
    <property type="match status" value="3"/>
</dbReference>
<evidence type="ECO:0000256" key="1">
    <source>
        <dbReference type="ARBA" id="ARBA00004604"/>
    </source>
</evidence>
<evidence type="ECO:0000256" key="4">
    <source>
        <dbReference type="PROSITE-ProRule" id="PRU00708"/>
    </source>
</evidence>
<dbReference type="InterPro" id="IPR007109">
    <property type="entry name" value="Brix"/>
</dbReference>
<evidence type="ECO:0000256" key="2">
    <source>
        <dbReference type="ARBA" id="ARBA00010782"/>
    </source>
</evidence>
<sequence length="777" mass="88852">MLIHLFISHGDIKSAKLVVDGMMRSNYPPDTITVKTIVNGLTYKNQLGEINEFYQTLQERDMWPETTELYRMMVWIFANRDDVEGARHYYAAYLKKQNIMTEDPKNMDSVYNAMIQVYGSVNQPEGALAVYKQMIKRGHPAPTTATYHILLGLLRQYKMQDQMDKVYQDLKQAASAKDGSVEINGSHLSAMGWKPKQVLSEMHALGIPCNVRDYNTFIVSYVKKNKFQDALDIYNHMVQAGVEPDVYSYSIILDTLVKDHEQPAQAAFDFYEVIKEQGLSPDVVIYTSLISACAKTEDLDKAMSLLKEMESFGLHPNVYTFNSLFGLLSRKKQLKLPDDMECVNLLWDKMKRLKVNPDTRSYNMHFALLAKMMQPSIVKEEYTGSSTMEWMGKGIKTSPPLNRMLQLYKSMKQHCRPDFASHTIMINTLVASGHLRQAMQVYEDAKIARSRLPVSVYNEIMGALEKAKRMSQIMTIWHDMKAAQVLPDDRTKAKNARTKRFLKNREAKVHENPKTALIVKGSTTSQIINDALKDLYSLKRANGVLFSKKNELKPFEDESKLEFFSRKNDASLMVVGSHSKKRPHNLTFIRMFDHQVLDMYELGVENLTPLSEIKGPKCSLGIKPLMIFNGDKFDSDDTFKNLKNYFLDFFNGEVVDGVDLAGLEYVMSFTASPNQDDPRIMIRSYLVQMKKSGSKTPRVELEEMGPMMDLVAKKEKNKARDDLGDQYGRVHVGKQDFDKIQTRKMKGLKRRRDDEDEEEGGEAVDGGDDDEPMTEDA</sequence>
<organism evidence="8 9">
    <name type="scientific">Phascolomyces articulosus</name>
    <dbReference type="NCBI Taxonomy" id="60185"/>
    <lineage>
        <taxon>Eukaryota</taxon>
        <taxon>Fungi</taxon>
        <taxon>Fungi incertae sedis</taxon>
        <taxon>Mucoromycota</taxon>
        <taxon>Mucoromycotina</taxon>
        <taxon>Mucoromycetes</taxon>
        <taxon>Mucorales</taxon>
        <taxon>Lichtheimiaceae</taxon>
        <taxon>Phascolomyces</taxon>
    </lineage>
</organism>
<feature type="compositionally biased region" description="Acidic residues" evidence="6">
    <location>
        <begin position="754"/>
        <end position="777"/>
    </location>
</feature>
<dbReference type="GO" id="GO:0000027">
    <property type="term" value="P:ribosomal large subunit assembly"/>
    <property type="evidence" value="ECO:0007669"/>
    <property type="project" value="InterPro"/>
</dbReference>
<evidence type="ECO:0000256" key="5">
    <source>
        <dbReference type="RuleBase" id="RU367086"/>
    </source>
</evidence>
<dbReference type="InterPro" id="IPR011990">
    <property type="entry name" value="TPR-like_helical_dom_sf"/>
</dbReference>
<dbReference type="AlphaFoldDB" id="A0AAD5JPD9"/>
<dbReference type="PANTHER" id="PTHR12728:SF0">
    <property type="entry name" value="RIBOSOME PRODUCTION FACTOR 2 HOMOLOG"/>
    <property type="match status" value="1"/>
</dbReference>
<dbReference type="PROSITE" id="PS50833">
    <property type="entry name" value="BRIX"/>
    <property type="match status" value="1"/>
</dbReference>
<feature type="repeat" description="PPR" evidence="4">
    <location>
        <begin position="245"/>
        <end position="281"/>
    </location>
</feature>